<dbReference type="RefSeq" id="WP_054964943.1">
    <property type="nucleotide sequence ID" value="NZ_FMUN01000004.1"/>
</dbReference>
<evidence type="ECO:0000313" key="3">
    <source>
        <dbReference type="Proteomes" id="UP000183104"/>
    </source>
</evidence>
<dbReference type="AlphaFoldDB" id="A0A0P9CEL0"/>
<accession>A0A0P9CEL0</accession>
<keyword evidence="1" id="KW-0732">Signal</keyword>
<organism evidence="2 3">
    <name type="scientific">Thiohalorhabdus denitrificans</name>
    <dbReference type="NCBI Taxonomy" id="381306"/>
    <lineage>
        <taxon>Bacteria</taxon>
        <taxon>Pseudomonadati</taxon>
        <taxon>Pseudomonadota</taxon>
        <taxon>Gammaproteobacteria</taxon>
        <taxon>Thiohalorhabdales</taxon>
        <taxon>Thiohalorhabdaceae</taxon>
        <taxon>Thiohalorhabdus</taxon>
    </lineage>
</organism>
<evidence type="ECO:0000256" key="1">
    <source>
        <dbReference type="SAM" id="SignalP"/>
    </source>
</evidence>
<name>A0A0P9CEL0_9GAMM</name>
<keyword evidence="3" id="KW-1185">Reference proteome</keyword>
<dbReference type="STRING" id="381306.AN478_01960"/>
<evidence type="ECO:0000313" key="2">
    <source>
        <dbReference type="EMBL" id="SCY24887.1"/>
    </source>
</evidence>
<feature type="chain" id="PRO_5010433225" evidence="1">
    <location>
        <begin position="23"/>
        <end position="115"/>
    </location>
</feature>
<dbReference type="EMBL" id="FMUN01000004">
    <property type="protein sequence ID" value="SCY24887.1"/>
    <property type="molecule type" value="Genomic_DNA"/>
</dbReference>
<protein>
    <submittedName>
        <fullName evidence="2">Uncharacterized protein</fullName>
    </submittedName>
</protein>
<sequence length="115" mass="12041">MALMRMWILAALALLAALPVHAEVTLEEDGWNAPEGPVAAARHPALNAVLSEYVGASGARVELAHDGESAGTAWAREVRDWLVVLGIPGSRIWTEAGGAEPGTLRLAVRPGGAER</sequence>
<proteinExistence type="predicted"/>
<feature type="signal peptide" evidence="1">
    <location>
        <begin position="1"/>
        <end position="22"/>
    </location>
</feature>
<dbReference type="Proteomes" id="UP000183104">
    <property type="component" value="Unassembled WGS sequence"/>
</dbReference>
<dbReference type="OrthoDB" id="5785399at2"/>
<reference evidence="3" key="1">
    <citation type="submission" date="2016-10" db="EMBL/GenBank/DDBJ databases">
        <authorList>
            <person name="Varghese N."/>
        </authorList>
    </citation>
    <scope>NUCLEOTIDE SEQUENCE [LARGE SCALE GENOMIC DNA]</scope>
    <source>
        <strain evidence="3">HL 19</strain>
    </source>
</reference>
<gene>
    <name evidence="2" type="ORF">SAMN05661077_1582</name>
</gene>